<evidence type="ECO:0000313" key="4">
    <source>
        <dbReference type="WBParaSite" id="Pan_g17535.t1"/>
    </source>
</evidence>
<keyword evidence="1" id="KW-0677">Repeat</keyword>
<accession>A0A7E4ZU36</accession>
<dbReference type="Proteomes" id="UP000492821">
    <property type="component" value="Unassembled WGS sequence"/>
</dbReference>
<feature type="compositionally biased region" description="Basic residues" evidence="2">
    <location>
        <begin position="473"/>
        <end position="489"/>
    </location>
</feature>
<evidence type="ECO:0000256" key="1">
    <source>
        <dbReference type="ARBA" id="ARBA00022737"/>
    </source>
</evidence>
<feature type="compositionally biased region" description="Pro residues" evidence="2">
    <location>
        <begin position="81"/>
        <end position="93"/>
    </location>
</feature>
<dbReference type="WBParaSite" id="Pan_g17535.t1">
    <property type="protein sequence ID" value="Pan_g17535.t1"/>
    <property type="gene ID" value="Pan_g17535"/>
</dbReference>
<feature type="region of interest" description="Disordered" evidence="2">
    <location>
        <begin position="77"/>
        <end position="112"/>
    </location>
</feature>
<reference evidence="4" key="2">
    <citation type="submission" date="2020-10" db="UniProtKB">
        <authorList>
            <consortium name="WormBaseParasite"/>
        </authorList>
    </citation>
    <scope>IDENTIFICATION</scope>
</reference>
<keyword evidence="3" id="KW-1185">Reference proteome</keyword>
<organism evidence="3 4">
    <name type="scientific">Panagrellus redivivus</name>
    <name type="common">Microworm</name>
    <dbReference type="NCBI Taxonomy" id="6233"/>
    <lineage>
        <taxon>Eukaryota</taxon>
        <taxon>Metazoa</taxon>
        <taxon>Ecdysozoa</taxon>
        <taxon>Nematoda</taxon>
        <taxon>Chromadorea</taxon>
        <taxon>Rhabditida</taxon>
        <taxon>Tylenchina</taxon>
        <taxon>Panagrolaimomorpha</taxon>
        <taxon>Panagrolaimoidea</taxon>
        <taxon>Panagrolaimidae</taxon>
        <taxon>Panagrellus</taxon>
    </lineage>
</organism>
<dbReference type="Pfam" id="PF01391">
    <property type="entry name" value="Collagen"/>
    <property type="match status" value="1"/>
</dbReference>
<proteinExistence type="predicted"/>
<reference evidence="3" key="1">
    <citation type="journal article" date="2013" name="Genetics">
        <title>The draft genome and transcriptome of Panagrellus redivivus are shaped by the harsh demands of a free-living lifestyle.</title>
        <authorList>
            <person name="Srinivasan J."/>
            <person name="Dillman A.R."/>
            <person name="Macchietto M.G."/>
            <person name="Heikkinen L."/>
            <person name="Lakso M."/>
            <person name="Fracchia K.M."/>
            <person name="Antoshechkin I."/>
            <person name="Mortazavi A."/>
            <person name="Wong G."/>
            <person name="Sternberg P.W."/>
        </authorList>
    </citation>
    <scope>NUCLEOTIDE SEQUENCE [LARGE SCALE GENOMIC DNA]</scope>
    <source>
        <strain evidence="3">MT8872</strain>
    </source>
</reference>
<feature type="region of interest" description="Disordered" evidence="2">
    <location>
        <begin position="129"/>
        <end position="256"/>
    </location>
</feature>
<dbReference type="InterPro" id="IPR008160">
    <property type="entry name" value="Collagen"/>
</dbReference>
<dbReference type="AlphaFoldDB" id="A0A7E4ZU36"/>
<dbReference type="PANTHER" id="PTHR24637">
    <property type="entry name" value="COLLAGEN"/>
    <property type="match status" value="1"/>
</dbReference>
<evidence type="ECO:0000313" key="3">
    <source>
        <dbReference type="Proteomes" id="UP000492821"/>
    </source>
</evidence>
<sequence>MLYKAVGCATLVIASLSILTQIVLLPYLFNHSENLKHVFKQRIHRFHQYANQFDAQAARLHQLGGRPRREVLNGVVRERCPPPYPGPAGPPGEPGADGEEGDPGNNGPRGLDVQTQLHELWNQCIVCPAGKPGHDGPPGPPGFEGAPGDKGDPGIPGIDGVDGDQGPEGPRGHPGKPGKPGKQGPPGMPAPGGVGPMGPKGAPGADGAPGRQGKRGLRSYVIGPPGPQGKPGTPGYDGQEGKPGLRGKKGPVGEKGSNAKFCPCPLELSLINHGQKPSEQVSQVSHKHRGDNSPDPKASAFAAQTATAAAPIPLPVVDGGNSASVDTPDEVDLPPTNAFPRPVHTTSTTNKVIPVAGESKQKPLRSHAQKAVSNVAYEDSAYPTYDQPKKSQTSELDSVADVAPLDGGTELGDGEREALAAIVAAAAQNTPEHLNQKDNSPESKFDQVDLNEDPGTPLEPINDQEEDSDATTKRRFVYVTKRPRPLISN</sequence>
<name>A0A7E4ZU36_PANRE</name>
<feature type="region of interest" description="Disordered" evidence="2">
    <location>
        <begin position="275"/>
        <end position="298"/>
    </location>
</feature>
<feature type="compositionally biased region" description="Polar residues" evidence="2">
    <location>
        <begin position="275"/>
        <end position="284"/>
    </location>
</feature>
<feature type="compositionally biased region" description="Basic and acidic residues" evidence="2">
    <location>
        <begin position="434"/>
        <end position="447"/>
    </location>
</feature>
<protein>
    <submittedName>
        <fullName evidence="4">Col_cuticle_N domain-containing protein</fullName>
    </submittedName>
</protein>
<feature type="region of interest" description="Disordered" evidence="2">
    <location>
        <begin position="427"/>
        <end position="489"/>
    </location>
</feature>
<evidence type="ECO:0000256" key="2">
    <source>
        <dbReference type="SAM" id="MobiDB-lite"/>
    </source>
</evidence>
<feature type="compositionally biased region" description="Low complexity" evidence="2">
    <location>
        <begin position="199"/>
        <end position="211"/>
    </location>
</feature>
<feature type="region of interest" description="Disordered" evidence="2">
    <location>
        <begin position="326"/>
        <end position="413"/>
    </location>
</feature>